<dbReference type="AlphaFoldDB" id="A0A9N9NHT3"/>
<sequence>FGEGFITVKRIIEPHKTRRTFRNRNITNHYKLQEEFNDENIIDKMLNKIMEQDAEIRKLRDVFESIVYKHKTPDNNDGSITFDQNLSINRLLMNLRIELCESDEETWININSRLETIFGRSKDLKTQLDKYQKNKYLQLIDILSLAESSLNSFLKEHEGINSHETLRGSNNDEYLIESDDKQTFSKKEFKSRNSIDDECLTESDENDKNDKENHKKIVKQKGLKKEWSTIAHSLLFPESDDLSLQIKFQDNSIYLDLGDNDRSINFDEHQFNFQDNFESIINELKIWKRIDSTLEVVNLEVTYFRIRHYLILFDAYIALFKQARKDTPGKYENYSIKQKIENGIPL</sequence>
<dbReference type="Proteomes" id="UP000789396">
    <property type="component" value="Unassembled WGS sequence"/>
</dbReference>
<dbReference type="EMBL" id="CAJVPZ010028694">
    <property type="protein sequence ID" value="CAG8732106.1"/>
    <property type="molecule type" value="Genomic_DNA"/>
</dbReference>
<organism evidence="1 2">
    <name type="scientific">Racocetra fulgida</name>
    <dbReference type="NCBI Taxonomy" id="60492"/>
    <lineage>
        <taxon>Eukaryota</taxon>
        <taxon>Fungi</taxon>
        <taxon>Fungi incertae sedis</taxon>
        <taxon>Mucoromycota</taxon>
        <taxon>Glomeromycotina</taxon>
        <taxon>Glomeromycetes</taxon>
        <taxon>Diversisporales</taxon>
        <taxon>Gigasporaceae</taxon>
        <taxon>Racocetra</taxon>
    </lineage>
</organism>
<keyword evidence="2" id="KW-1185">Reference proteome</keyword>
<feature type="non-terminal residue" evidence="1">
    <location>
        <position position="1"/>
    </location>
</feature>
<name>A0A9N9NHT3_9GLOM</name>
<reference evidence="1" key="1">
    <citation type="submission" date="2021-06" db="EMBL/GenBank/DDBJ databases">
        <authorList>
            <person name="Kallberg Y."/>
            <person name="Tangrot J."/>
            <person name="Rosling A."/>
        </authorList>
    </citation>
    <scope>NUCLEOTIDE SEQUENCE</scope>
    <source>
        <strain evidence="1">IN212</strain>
    </source>
</reference>
<proteinExistence type="predicted"/>
<comment type="caution">
    <text evidence="1">The sequence shown here is derived from an EMBL/GenBank/DDBJ whole genome shotgun (WGS) entry which is preliminary data.</text>
</comment>
<gene>
    <name evidence="1" type="ORF">RFULGI_LOCUS12219</name>
</gene>
<dbReference type="OrthoDB" id="2462756at2759"/>
<accession>A0A9N9NHT3</accession>
<evidence type="ECO:0000313" key="2">
    <source>
        <dbReference type="Proteomes" id="UP000789396"/>
    </source>
</evidence>
<feature type="non-terminal residue" evidence="1">
    <location>
        <position position="346"/>
    </location>
</feature>
<evidence type="ECO:0000313" key="1">
    <source>
        <dbReference type="EMBL" id="CAG8732106.1"/>
    </source>
</evidence>
<protein>
    <submittedName>
        <fullName evidence="1">19595_t:CDS:1</fullName>
    </submittedName>
</protein>